<dbReference type="Pfam" id="PF09826">
    <property type="entry name" value="Beta_propel"/>
    <property type="match status" value="1"/>
</dbReference>
<name>A0A0D0X0B8_9ACTN</name>
<reference evidence="3 4" key="1">
    <citation type="submission" date="2015-01" db="EMBL/GenBank/DDBJ databases">
        <title>Sequencing and annotation of Micromonospora carbonacea strain JXNU-1 genome.</title>
        <authorList>
            <person name="Long Z."/>
            <person name="Huang Y."/>
            <person name="Jiang Y."/>
        </authorList>
    </citation>
    <scope>NUCLEOTIDE SEQUENCE [LARGE SCALE GENOMIC DNA]</scope>
    <source>
        <strain evidence="3 4">JXNU-1</strain>
    </source>
</reference>
<feature type="signal peptide" evidence="2">
    <location>
        <begin position="1"/>
        <end position="25"/>
    </location>
</feature>
<sequence>MTRATVTAAVGTLAALTLLAGSAAARPAPEPAPPTAAPRLVSFDTCADALARLRAAASASVGPWGFQPGWRTGFATGGAGEPLALSRAGDGARAAQGATPEHSGTNVHEPGADEPDLVKTDGRRIVTVTGGVLRVVDPATRRTSGRLDLTGDDARPGPGEGSLLLHGDRALVLLRGSTPVLPNGTSARRPAGGPTGARLLLVDLAGRPALVGTYRIDGSLLDARLTGPTARVVVRSQARLVFPEPGDGATEAQRLAANRAAIGRADLDAWLPAYDWTEGDRRGGGRVGCDRLAATADTTGTALLTVLSFDLAAGRLGDGDPVSVAGDADTVYGTAGSLYLAGQRQRPGQLRPRGWGGPAGRDPGTAIYQFDTRAPGRPRYLAAGTVPGTLLDQYALSEWQGHLRVATTSGDDRGSRPTTESGVYVLTRRGDLLTRVGAVTGLGRGERIHSVRYLGPTGHVVTFRRTDPLYTLDLTDPAAPRVTGELKITGYSAYLHPAGPGRLLGVGQEADADGRAQGLQVSLFDVADPDRPTRLARHHLPGAGSAVEFDPHAFLYDPGTGLVALPVHDGGLLLLRVAGATIVPAGTVTHPGRAPVSRSLLVGGVLWTVSDAGLRADDPAGVAGPVRIAWLPAT</sequence>
<feature type="region of interest" description="Disordered" evidence="1">
    <location>
        <begin position="86"/>
        <end position="117"/>
    </location>
</feature>
<dbReference type="EMBL" id="JXSX01000001">
    <property type="protein sequence ID" value="KIR64344.1"/>
    <property type="molecule type" value="Genomic_DNA"/>
</dbReference>
<evidence type="ECO:0000313" key="4">
    <source>
        <dbReference type="Proteomes" id="UP000032254"/>
    </source>
</evidence>
<comment type="caution">
    <text evidence="3">The sequence shown here is derived from an EMBL/GenBank/DDBJ whole genome shotgun (WGS) entry which is preliminary data.</text>
</comment>
<accession>A0A0D0X0B8</accession>
<organism evidence="3 4">
    <name type="scientific">Micromonospora haikouensis</name>
    <dbReference type="NCBI Taxonomy" id="686309"/>
    <lineage>
        <taxon>Bacteria</taxon>
        <taxon>Bacillati</taxon>
        <taxon>Actinomycetota</taxon>
        <taxon>Actinomycetes</taxon>
        <taxon>Micromonosporales</taxon>
        <taxon>Micromonosporaceae</taxon>
        <taxon>Micromonospora</taxon>
    </lineage>
</organism>
<evidence type="ECO:0000256" key="1">
    <source>
        <dbReference type="SAM" id="MobiDB-lite"/>
    </source>
</evidence>
<feature type="compositionally biased region" description="Low complexity" evidence="1">
    <location>
        <begin position="87"/>
        <end position="98"/>
    </location>
</feature>
<evidence type="ECO:0000313" key="3">
    <source>
        <dbReference type="EMBL" id="KIR64344.1"/>
    </source>
</evidence>
<dbReference type="RefSeq" id="WP_043960923.1">
    <property type="nucleotide sequence ID" value="NZ_JXSX01000001.1"/>
</dbReference>
<gene>
    <name evidence="3" type="ORF">TK50_01175</name>
</gene>
<dbReference type="PATRIC" id="fig|47853.6.peg.256"/>
<proteinExistence type="predicted"/>
<evidence type="ECO:0000256" key="2">
    <source>
        <dbReference type="SAM" id="SignalP"/>
    </source>
</evidence>
<dbReference type="AlphaFoldDB" id="A0A0D0X0B8"/>
<feature type="chain" id="PRO_5002224696" description="Beta propeller domain-containing protein" evidence="2">
    <location>
        <begin position="26"/>
        <end position="634"/>
    </location>
</feature>
<dbReference type="Proteomes" id="UP000032254">
    <property type="component" value="Unassembled WGS sequence"/>
</dbReference>
<dbReference type="InterPro" id="IPR019198">
    <property type="entry name" value="Beta_propeller_containing"/>
</dbReference>
<dbReference type="GeneID" id="301302795"/>
<evidence type="ECO:0008006" key="5">
    <source>
        <dbReference type="Google" id="ProtNLM"/>
    </source>
</evidence>
<keyword evidence="2" id="KW-0732">Signal</keyword>
<dbReference type="OrthoDB" id="9778998at2"/>
<protein>
    <recommendedName>
        <fullName evidence="5">Beta propeller domain-containing protein</fullName>
    </recommendedName>
</protein>
<keyword evidence="4" id="KW-1185">Reference proteome</keyword>